<keyword evidence="2" id="KW-1185">Reference proteome</keyword>
<evidence type="ECO:0000313" key="1">
    <source>
        <dbReference type="EMBL" id="PPQ69288.1"/>
    </source>
</evidence>
<dbReference type="OrthoDB" id="3217549at2759"/>
<accession>A0A409VSR4</accession>
<dbReference type="AlphaFoldDB" id="A0A409VSR4"/>
<reference evidence="1 2" key="1">
    <citation type="journal article" date="2018" name="Evol. Lett.">
        <title>Horizontal gene cluster transfer increased hallucinogenic mushroom diversity.</title>
        <authorList>
            <person name="Reynolds H.T."/>
            <person name="Vijayakumar V."/>
            <person name="Gluck-Thaler E."/>
            <person name="Korotkin H.B."/>
            <person name="Matheny P.B."/>
            <person name="Slot J.C."/>
        </authorList>
    </citation>
    <scope>NUCLEOTIDE SEQUENCE [LARGE SCALE GENOMIC DNA]</scope>
    <source>
        <strain evidence="1 2">SRW20</strain>
    </source>
</reference>
<gene>
    <name evidence="1" type="ORF">CVT26_001606</name>
</gene>
<sequence length="446" mass="50151">MLSILPPSGKNVINTIPPELLAEIFLKLLQDDDRDLHESTRPLVSRACHSDPLLFGHVCSYWRGVALQTPQLWSRICILKPQKSQVLLTELWLKRAGTHALDLSIWATTSDAVDESAAGKIVSLFLQRRQYWKSVSFVITSPILKRLSDSNLSEESLQILQSASIWLSRERQESLDSEVALENVWKAIHACKTLTYVDWRTFYRHSLPNHCPWAQLTGITLSSTLDFSRLVNILTMAPKLKFLQAHSICASLPEDLIACSAITHHYLEVLDMALKNEAGHLFRLLTLPALQILKIRNGFQKNCLRDIHAFQGFLERSQAEPLTKFELSDLLIHEDDVQSYLRTQGLQKLTSLTLCARITDATLALLAQTDGAGRHEILPSLQYLSLSTGDLVQAADGMLSKMIVSRRQGNLKKVSFATRGMGPIDQSTLRRLREQGLDGEKKPGFI</sequence>
<dbReference type="Gene3D" id="3.80.10.10">
    <property type="entry name" value="Ribonuclease Inhibitor"/>
    <property type="match status" value="1"/>
</dbReference>
<dbReference type="SUPFAM" id="SSF52058">
    <property type="entry name" value="L domain-like"/>
    <property type="match status" value="1"/>
</dbReference>
<dbReference type="EMBL" id="NHYE01005576">
    <property type="protein sequence ID" value="PPQ69288.1"/>
    <property type="molecule type" value="Genomic_DNA"/>
</dbReference>
<dbReference type="InParanoid" id="A0A409VSR4"/>
<proteinExistence type="predicted"/>
<name>A0A409VSR4_9AGAR</name>
<dbReference type="InterPro" id="IPR032675">
    <property type="entry name" value="LRR_dom_sf"/>
</dbReference>
<organism evidence="1 2">
    <name type="scientific">Gymnopilus dilepis</name>
    <dbReference type="NCBI Taxonomy" id="231916"/>
    <lineage>
        <taxon>Eukaryota</taxon>
        <taxon>Fungi</taxon>
        <taxon>Dikarya</taxon>
        <taxon>Basidiomycota</taxon>
        <taxon>Agaricomycotina</taxon>
        <taxon>Agaricomycetes</taxon>
        <taxon>Agaricomycetidae</taxon>
        <taxon>Agaricales</taxon>
        <taxon>Agaricineae</taxon>
        <taxon>Hymenogastraceae</taxon>
        <taxon>Gymnopilus</taxon>
    </lineage>
</organism>
<dbReference type="Gene3D" id="1.20.1280.50">
    <property type="match status" value="1"/>
</dbReference>
<protein>
    <submittedName>
        <fullName evidence="1">Uncharacterized protein</fullName>
    </submittedName>
</protein>
<comment type="caution">
    <text evidence="1">The sequence shown here is derived from an EMBL/GenBank/DDBJ whole genome shotgun (WGS) entry which is preliminary data.</text>
</comment>
<dbReference type="Proteomes" id="UP000284706">
    <property type="component" value="Unassembled WGS sequence"/>
</dbReference>
<evidence type="ECO:0000313" key="2">
    <source>
        <dbReference type="Proteomes" id="UP000284706"/>
    </source>
</evidence>